<comment type="caution">
    <text evidence="1">The sequence shown here is derived from an EMBL/GenBank/DDBJ whole genome shotgun (WGS) entry which is preliminary data.</text>
</comment>
<organism evidence="1 2">
    <name type="scientific">Lacticaseibacillus paracasei subsp. paracasei Lpp126</name>
    <dbReference type="NCBI Taxonomy" id="1256206"/>
    <lineage>
        <taxon>Bacteria</taxon>
        <taxon>Bacillati</taxon>
        <taxon>Bacillota</taxon>
        <taxon>Bacilli</taxon>
        <taxon>Lactobacillales</taxon>
        <taxon>Lactobacillaceae</taxon>
        <taxon>Lacticaseibacillus</taxon>
    </lineage>
</organism>
<accession>S2S1C5</accession>
<dbReference type="Proteomes" id="UP000014243">
    <property type="component" value="Unassembled WGS sequence"/>
</dbReference>
<dbReference type="AlphaFoldDB" id="S2S1C5"/>
<reference evidence="1 2" key="1">
    <citation type="journal article" date="2013" name="PLoS ONE">
        <title>Lactobacillus paracasei comparative genomics: towards species pan-genome definition and exploitation of diversity.</title>
        <authorList>
            <person name="Smokvina T."/>
            <person name="Wels M."/>
            <person name="Polka J."/>
            <person name="Chervaux C."/>
            <person name="Brisse S."/>
            <person name="Boekhorst J."/>
            <person name="van Hylckama Vlieg J.E."/>
            <person name="Siezen R.J."/>
        </authorList>
    </citation>
    <scope>NUCLEOTIDE SEQUENCE [LARGE SCALE GENOMIC DNA]</scope>
    <source>
        <strain evidence="1 2">Lpp126</strain>
    </source>
</reference>
<gene>
    <name evidence="1" type="ORF">Lpp126_13227</name>
</gene>
<protein>
    <submittedName>
        <fullName evidence="1">Branched-chain amino acid ABC transporter substrate-binding protein</fullName>
    </submittedName>
</protein>
<proteinExistence type="predicted"/>
<name>S2S1C5_LACPA</name>
<dbReference type="EMBL" id="ANKC01000943">
    <property type="protein sequence ID" value="EPC73398.1"/>
    <property type="molecule type" value="Genomic_DNA"/>
</dbReference>
<evidence type="ECO:0000313" key="2">
    <source>
        <dbReference type="Proteomes" id="UP000014243"/>
    </source>
</evidence>
<evidence type="ECO:0000313" key="1">
    <source>
        <dbReference type="EMBL" id="EPC73398.1"/>
    </source>
</evidence>
<sequence length="37" mass="4005">MPAVTGTTTIDSHHNPEKPLAVEQLTQGKIAKVYTVK</sequence>
<dbReference type="PATRIC" id="fig|1256206.3.peg.2027"/>